<dbReference type="RefSeq" id="WP_158034350.1">
    <property type="nucleotide sequence ID" value="NZ_ML708621.1"/>
</dbReference>
<feature type="domain" description="HTH tetR-type" evidence="5">
    <location>
        <begin position="5"/>
        <end position="65"/>
    </location>
</feature>
<reference evidence="6 7" key="1">
    <citation type="submission" date="2019-05" db="EMBL/GenBank/DDBJ databases">
        <title>Kocuria coralli sp. nov., a novel actinobacterium isolated from coral reef seawater.</title>
        <authorList>
            <person name="Li J."/>
        </authorList>
    </citation>
    <scope>NUCLEOTIDE SEQUENCE [LARGE SCALE GENOMIC DNA]</scope>
    <source>
        <strain evidence="6 7">SCSIO 13007</strain>
    </source>
</reference>
<dbReference type="PROSITE" id="PS50977">
    <property type="entry name" value="HTH_TETR_2"/>
    <property type="match status" value="1"/>
</dbReference>
<dbReference type="InterPro" id="IPR009057">
    <property type="entry name" value="Homeodomain-like_sf"/>
</dbReference>
<dbReference type="PANTHER" id="PTHR30055">
    <property type="entry name" value="HTH-TYPE TRANSCRIPTIONAL REGULATOR RUTR"/>
    <property type="match status" value="1"/>
</dbReference>
<evidence type="ECO:0000256" key="3">
    <source>
        <dbReference type="ARBA" id="ARBA00023163"/>
    </source>
</evidence>
<evidence type="ECO:0000313" key="6">
    <source>
        <dbReference type="EMBL" id="KAA9393708.1"/>
    </source>
</evidence>
<dbReference type="Pfam" id="PF00440">
    <property type="entry name" value="TetR_N"/>
    <property type="match status" value="1"/>
</dbReference>
<dbReference type="PRINTS" id="PR00455">
    <property type="entry name" value="HTHTETR"/>
</dbReference>
<accession>A0A5J5KWC7</accession>
<dbReference type="GO" id="GO:0000976">
    <property type="term" value="F:transcription cis-regulatory region binding"/>
    <property type="evidence" value="ECO:0007669"/>
    <property type="project" value="TreeGrafter"/>
</dbReference>
<evidence type="ECO:0000256" key="4">
    <source>
        <dbReference type="PROSITE-ProRule" id="PRU00335"/>
    </source>
</evidence>
<keyword evidence="3" id="KW-0804">Transcription</keyword>
<evidence type="ECO:0000256" key="1">
    <source>
        <dbReference type="ARBA" id="ARBA00023015"/>
    </source>
</evidence>
<comment type="caution">
    <text evidence="6">The sequence shown here is derived from an EMBL/GenBank/DDBJ whole genome shotgun (WGS) entry which is preliminary data.</text>
</comment>
<keyword evidence="7" id="KW-1185">Reference proteome</keyword>
<organism evidence="6 7">
    <name type="scientific">Kocuria coralli</name>
    <dbReference type="NCBI Taxonomy" id="1461025"/>
    <lineage>
        <taxon>Bacteria</taxon>
        <taxon>Bacillati</taxon>
        <taxon>Actinomycetota</taxon>
        <taxon>Actinomycetes</taxon>
        <taxon>Micrococcales</taxon>
        <taxon>Micrococcaceae</taxon>
        <taxon>Kocuria</taxon>
    </lineage>
</organism>
<feature type="DNA-binding region" description="H-T-H motif" evidence="4">
    <location>
        <begin position="28"/>
        <end position="47"/>
    </location>
</feature>
<proteinExistence type="predicted"/>
<name>A0A5J5KWC7_9MICC</name>
<dbReference type="GO" id="GO:0003700">
    <property type="term" value="F:DNA-binding transcription factor activity"/>
    <property type="evidence" value="ECO:0007669"/>
    <property type="project" value="TreeGrafter"/>
</dbReference>
<dbReference type="EMBL" id="SZWF01000015">
    <property type="protein sequence ID" value="KAA9393708.1"/>
    <property type="molecule type" value="Genomic_DNA"/>
</dbReference>
<evidence type="ECO:0000256" key="2">
    <source>
        <dbReference type="ARBA" id="ARBA00023125"/>
    </source>
</evidence>
<dbReference type="SUPFAM" id="SSF46689">
    <property type="entry name" value="Homeodomain-like"/>
    <property type="match status" value="1"/>
</dbReference>
<dbReference type="PANTHER" id="PTHR30055:SF234">
    <property type="entry name" value="HTH-TYPE TRANSCRIPTIONAL REGULATOR BETI"/>
    <property type="match status" value="1"/>
</dbReference>
<keyword evidence="1" id="KW-0805">Transcription regulation</keyword>
<dbReference type="InterPro" id="IPR041479">
    <property type="entry name" value="TetR_CgmR_C"/>
</dbReference>
<keyword evidence="2 4" id="KW-0238">DNA-binding</keyword>
<dbReference type="InterPro" id="IPR050109">
    <property type="entry name" value="HTH-type_TetR-like_transc_reg"/>
</dbReference>
<sequence length="184" mass="19980">MARKPEARDRLIEAFQAILVDDGERAATLEAVAARAGVSKGGLLYHFSSRSELVGAMLERMRVLGAQDCRSMAESPEGAARQFLRNSVWAGSEVDLAIVAVSRLAQGGEESARVALHELKRAWYQLLLDDLGEPAVANAVLHMGDGLYYNASIGWLPASHQESQQTLEQLLGVLERLRPEGRAG</sequence>
<dbReference type="Pfam" id="PF17937">
    <property type="entry name" value="TetR_C_28"/>
    <property type="match status" value="1"/>
</dbReference>
<dbReference type="AlphaFoldDB" id="A0A5J5KWC7"/>
<dbReference type="OrthoDB" id="9806334at2"/>
<dbReference type="Gene3D" id="1.10.357.10">
    <property type="entry name" value="Tetracycline Repressor, domain 2"/>
    <property type="match status" value="1"/>
</dbReference>
<evidence type="ECO:0000259" key="5">
    <source>
        <dbReference type="PROSITE" id="PS50977"/>
    </source>
</evidence>
<gene>
    <name evidence="6" type="ORF">FCK90_11045</name>
</gene>
<evidence type="ECO:0000313" key="7">
    <source>
        <dbReference type="Proteomes" id="UP000325957"/>
    </source>
</evidence>
<protein>
    <submittedName>
        <fullName evidence="6">TetR/AcrR family transcriptional regulator</fullName>
    </submittedName>
</protein>
<dbReference type="Proteomes" id="UP000325957">
    <property type="component" value="Unassembled WGS sequence"/>
</dbReference>
<dbReference type="InterPro" id="IPR001647">
    <property type="entry name" value="HTH_TetR"/>
</dbReference>